<keyword evidence="3 10" id="KW-0812">Transmembrane</keyword>
<evidence type="ECO:0000256" key="8">
    <source>
        <dbReference type="PIRSR" id="PIRSR608901-2"/>
    </source>
</evidence>
<feature type="binding site" evidence="8">
    <location>
        <position position="266"/>
    </location>
    <ligand>
        <name>Zn(2+)</name>
        <dbReference type="ChEBI" id="CHEBI:29105"/>
        <note>catalytic</note>
    </ligand>
</feature>
<accession>A0A218Z8G2</accession>
<dbReference type="PANTHER" id="PTHR46187">
    <property type="entry name" value="ALKALINE CERAMIDASE 3"/>
    <property type="match status" value="1"/>
</dbReference>
<feature type="binding site" evidence="7">
    <location>
        <position position="29"/>
    </location>
    <ligand>
        <name>Ca(2+)</name>
        <dbReference type="ChEBI" id="CHEBI:29108"/>
    </ligand>
</feature>
<dbReference type="Proteomes" id="UP000242519">
    <property type="component" value="Unassembled WGS sequence"/>
</dbReference>
<evidence type="ECO:0000313" key="12">
    <source>
        <dbReference type="Proteomes" id="UP000242519"/>
    </source>
</evidence>
<keyword evidence="7" id="KW-0106">Calcium</keyword>
<dbReference type="STRING" id="503106.A0A218Z8G2"/>
<feature type="transmembrane region" description="Helical" evidence="10">
    <location>
        <begin position="34"/>
        <end position="57"/>
    </location>
</feature>
<feature type="transmembrane region" description="Helical" evidence="10">
    <location>
        <begin position="152"/>
        <end position="172"/>
    </location>
</feature>
<dbReference type="GO" id="GO:0005789">
    <property type="term" value="C:endoplasmic reticulum membrane"/>
    <property type="evidence" value="ECO:0007669"/>
    <property type="project" value="TreeGrafter"/>
</dbReference>
<feature type="transmembrane region" description="Helical" evidence="10">
    <location>
        <begin position="103"/>
        <end position="120"/>
    </location>
</feature>
<evidence type="ECO:0000256" key="2">
    <source>
        <dbReference type="ARBA" id="ARBA00009780"/>
    </source>
</evidence>
<dbReference type="OrthoDB" id="187171at2759"/>
<gene>
    <name evidence="11" type="ORF">B2J93_2678</name>
</gene>
<feature type="region of interest" description="Disordered" evidence="9">
    <location>
        <begin position="333"/>
        <end position="360"/>
    </location>
</feature>
<dbReference type="GO" id="GO:0046513">
    <property type="term" value="P:ceramide biosynthetic process"/>
    <property type="evidence" value="ECO:0007669"/>
    <property type="project" value="TreeGrafter"/>
</dbReference>
<dbReference type="FunCoup" id="A0A218Z8G2">
    <property type="interactions" value="545"/>
</dbReference>
<evidence type="ECO:0000256" key="7">
    <source>
        <dbReference type="PIRSR" id="PIRSR608901-1"/>
    </source>
</evidence>
<protein>
    <submittedName>
        <fullName evidence="11">Alkaline ceramidase</fullName>
    </submittedName>
</protein>
<comment type="cofactor">
    <cofactor evidence="8">
        <name>Zn(2+)</name>
        <dbReference type="ChEBI" id="CHEBI:29105"/>
    </cofactor>
</comment>
<feature type="binding site" evidence="8">
    <location>
        <position position="262"/>
    </location>
    <ligand>
        <name>Zn(2+)</name>
        <dbReference type="ChEBI" id="CHEBI:29105"/>
        <note>catalytic</note>
    </ligand>
</feature>
<feature type="transmembrane region" description="Helical" evidence="10">
    <location>
        <begin position="263"/>
        <end position="283"/>
    </location>
</feature>
<feature type="binding site" evidence="7">
    <location>
        <position position="42"/>
    </location>
    <ligand>
        <name>Ca(2+)</name>
        <dbReference type="ChEBI" id="CHEBI:29108"/>
    </ligand>
</feature>
<evidence type="ECO:0000256" key="9">
    <source>
        <dbReference type="SAM" id="MobiDB-lite"/>
    </source>
</evidence>
<evidence type="ECO:0000256" key="5">
    <source>
        <dbReference type="ARBA" id="ARBA00022989"/>
    </source>
</evidence>
<evidence type="ECO:0000256" key="4">
    <source>
        <dbReference type="ARBA" id="ARBA00022801"/>
    </source>
</evidence>
<dbReference type="AlphaFoldDB" id="A0A218Z8G2"/>
<comment type="subcellular location">
    <subcellularLocation>
        <location evidence="1">Membrane</location>
        <topology evidence="1">Multi-pass membrane protein</topology>
    </subcellularLocation>
</comment>
<dbReference type="PANTHER" id="PTHR46187:SF3">
    <property type="entry name" value="ALKALINE CERAMIDASE 3"/>
    <property type="match status" value="1"/>
</dbReference>
<keyword evidence="5 10" id="KW-1133">Transmembrane helix</keyword>
<feature type="transmembrane region" description="Helical" evidence="10">
    <location>
        <begin position="127"/>
        <end position="146"/>
    </location>
</feature>
<evidence type="ECO:0000256" key="3">
    <source>
        <dbReference type="ARBA" id="ARBA00022692"/>
    </source>
</evidence>
<proteinExistence type="inferred from homology"/>
<keyword evidence="12" id="KW-1185">Reference proteome</keyword>
<comment type="caution">
    <text evidence="11">The sequence shown here is derived from an EMBL/GenBank/DDBJ whole genome shotgun (WGS) entry which is preliminary data.</text>
</comment>
<dbReference type="EMBL" id="MZNU01000166">
    <property type="protein sequence ID" value="OWP03833.1"/>
    <property type="molecule type" value="Genomic_DNA"/>
</dbReference>
<evidence type="ECO:0000256" key="6">
    <source>
        <dbReference type="ARBA" id="ARBA00023136"/>
    </source>
</evidence>
<feature type="binding site" evidence="7">
    <location>
        <position position="31"/>
    </location>
    <ligand>
        <name>Ca(2+)</name>
        <dbReference type="ChEBI" id="CHEBI:29108"/>
    </ligand>
</feature>
<feature type="compositionally biased region" description="Low complexity" evidence="9">
    <location>
        <begin position="335"/>
        <end position="351"/>
    </location>
</feature>
<name>A0A218Z8G2_9HELO</name>
<dbReference type="GO" id="GO:0046872">
    <property type="term" value="F:metal ion binding"/>
    <property type="evidence" value="ECO:0007669"/>
    <property type="project" value="UniProtKB-KW"/>
</dbReference>
<feature type="binding site" evidence="8">
    <location>
        <position position="90"/>
    </location>
    <ligand>
        <name>Zn(2+)</name>
        <dbReference type="ChEBI" id="CHEBI:29105"/>
        <note>catalytic</note>
    </ligand>
</feature>
<evidence type="ECO:0000313" key="11">
    <source>
        <dbReference type="EMBL" id="OWP03833.1"/>
    </source>
</evidence>
<feature type="transmembrane region" description="Helical" evidence="10">
    <location>
        <begin position="69"/>
        <end position="91"/>
    </location>
</feature>
<keyword evidence="7" id="KW-0479">Metal-binding</keyword>
<evidence type="ECO:0000256" key="10">
    <source>
        <dbReference type="SAM" id="Phobius"/>
    </source>
</evidence>
<keyword evidence="6 10" id="KW-0472">Membrane</keyword>
<dbReference type="Pfam" id="PF05875">
    <property type="entry name" value="Ceramidase"/>
    <property type="match status" value="1"/>
</dbReference>
<organism evidence="11 12">
    <name type="scientific">Diplocarpon coronariae</name>
    <dbReference type="NCBI Taxonomy" id="2795749"/>
    <lineage>
        <taxon>Eukaryota</taxon>
        <taxon>Fungi</taxon>
        <taxon>Dikarya</taxon>
        <taxon>Ascomycota</taxon>
        <taxon>Pezizomycotina</taxon>
        <taxon>Leotiomycetes</taxon>
        <taxon>Helotiales</taxon>
        <taxon>Drepanopezizaceae</taxon>
        <taxon>Diplocarpon</taxon>
    </lineage>
</organism>
<sequence>MGLYLPSIKYPPARPDEGFWNPITSTINWCEEDYYATIYSAEIINTLTNLLFIWLGVKGIRNCLRYGHDSIFVVSFCGYLLVGSGSFAFHSTLKYPMQLLDELSMIYTATIMCYATFSFSQSRAVRILLGVGLAGLAVFITLYYHYLQDPDFHQNAFALILIVIMARSTYVMEVNIRPTLKEKYGMKSRKSAASGPLTASERSANDRRDMEILRNMWLMVTLGLAIFLGGFGIWNLDNAFCSTIRRWRHQVGLPWGIVLEGHGWWHLMTGVGAYYYVVWAIWLRHCLNERQDEFVLSWPSIFSIPEVIPSAAAERKGNERTTDYVNDHANGYTSGNKNAKANGNNGHANIHGIREDRKSV</sequence>
<evidence type="ECO:0000256" key="1">
    <source>
        <dbReference type="ARBA" id="ARBA00004141"/>
    </source>
</evidence>
<keyword evidence="8" id="KW-0862">Zinc</keyword>
<keyword evidence="4" id="KW-0378">Hydrolase</keyword>
<reference evidence="11 12" key="1">
    <citation type="submission" date="2017-04" db="EMBL/GenBank/DDBJ databases">
        <title>Draft genome sequence of Marssonina coronaria NL1: causal agent of apple blotch.</title>
        <authorList>
            <person name="Cheng Q."/>
        </authorList>
    </citation>
    <scope>NUCLEOTIDE SEQUENCE [LARGE SCALE GENOMIC DNA]</scope>
    <source>
        <strain evidence="11 12">NL1</strain>
    </source>
</reference>
<dbReference type="InterPro" id="IPR008901">
    <property type="entry name" value="ACER"/>
</dbReference>
<dbReference type="InParanoid" id="A0A218Z8G2"/>
<dbReference type="GO" id="GO:0016811">
    <property type="term" value="F:hydrolase activity, acting on carbon-nitrogen (but not peptide) bonds, in linear amides"/>
    <property type="evidence" value="ECO:0007669"/>
    <property type="project" value="InterPro"/>
</dbReference>
<dbReference type="GO" id="GO:0046514">
    <property type="term" value="P:ceramide catabolic process"/>
    <property type="evidence" value="ECO:0007669"/>
    <property type="project" value="TreeGrafter"/>
</dbReference>
<comment type="similarity">
    <text evidence="2">Belongs to the alkaline ceramidase family.</text>
</comment>
<feature type="transmembrane region" description="Helical" evidence="10">
    <location>
        <begin position="216"/>
        <end position="236"/>
    </location>
</feature>